<keyword evidence="5" id="KW-0949">S-adenosyl-L-methionine</keyword>
<reference evidence="7 8" key="1">
    <citation type="submission" date="2017-03" db="EMBL/GenBank/DDBJ databases">
        <title>Foreign affairs: Plasmid Transfer between Roseobacters and Rhizobia.</title>
        <authorList>
            <person name="Bartling P."/>
            <person name="Bunk B."/>
            <person name="Overmann J."/>
            <person name="Brinkmann H."/>
            <person name="Petersen J."/>
        </authorList>
    </citation>
    <scope>NUCLEOTIDE SEQUENCE [LARGE SCALE GENOMIC DNA]</scope>
    <source>
        <strain evidence="7 8">MACL11</strain>
    </source>
</reference>
<dbReference type="Proteomes" id="UP000191135">
    <property type="component" value="Chromosome"/>
</dbReference>
<dbReference type="KEGG" id="mmed:Mame_02076"/>
<dbReference type="eggNOG" id="COG2813">
    <property type="taxonomic scope" value="Bacteria"/>
</dbReference>
<dbReference type="InterPro" id="IPR007848">
    <property type="entry name" value="Small_mtfrase_dom"/>
</dbReference>
<sequence length="335" mass="36821">MARETLKTIFHPFESGTIAMPEAGRCLFLGAEPGYRVPEGFGASIEAVQPYRPHFIGLERAHADVAPEAGEGPYDLTLILLTKHRGENENRIAEALAKTVPGGFIVIAGTKEEGIQSLRKRLGHLFSDLESMPKYHGVAVWFTRPDDASEAIEKLTHPTVEIDGRFTTVAGLFSHDRIDEGSRILGERLPEDFSGLAADFGAGWGYLAAMLAERAPRAEGIDLYEADYRALERAKVNLAGQQGAFRYFWQDLAGEKVRTRYDLIVMNPPFHAGKAAEPSLGKALIKAACDALKPGGRLLLVANRGLPYEPVLAENCKSSGEDYRNARFKILWGRK</sequence>
<accession>A0A1U9Z155</accession>
<dbReference type="PANTHER" id="PTHR47816:SF4">
    <property type="entry name" value="RIBOSOMAL RNA SMALL SUBUNIT METHYLTRANSFERASE C"/>
    <property type="match status" value="1"/>
</dbReference>
<dbReference type="EC" id="2.1.1.172" evidence="7"/>
<dbReference type="EMBL" id="CP020330">
    <property type="protein sequence ID" value="AQZ51414.1"/>
    <property type="molecule type" value="Genomic_DNA"/>
</dbReference>
<keyword evidence="1" id="KW-0963">Cytoplasm</keyword>
<protein>
    <submittedName>
        <fullName evidence="7">Ribosomal RNA small subunit methyltransferase C</fullName>
        <ecNumber evidence="7">2.1.1.172</ecNumber>
    </submittedName>
</protein>
<proteinExistence type="predicted"/>
<dbReference type="CDD" id="cd02440">
    <property type="entry name" value="AdoMet_MTases"/>
    <property type="match status" value="1"/>
</dbReference>
<dbReference type="SUPFAM" id="SSF53335">
    <property type="entry name" value="S-adenosyl-L-methionine-dependent methyltransferases"/>
    <property type="match status" value="1"/>
</dbReference>
<dbReference type="InterPro" id="IPR046977">
    <property type="entry name" value="RsmC/RlmG"/>
</dbReference>
<name>A0A1U9Z155_9HYPH</name>
<evidence type="ECO:0000313" key="8">
    <source>
        <dbReference type="Proteomes" id="UP000191135"/>
    </source>
</evidence>
<dbReference type="OrthoDB" id="9816072at2"/>
<dbReference type="STRING" id="1122214.Mame_02076"/>
<evidence type="ECO:0000256" key="4">
    <source>
        <dbReference type="ARBA" id="ARBA00022679"/>
    </source>
</evidence>
<dbReference type="InterPro" id="IPR029063">
    <property type="entry name" value="SAM-dependent_MTases_sf"/>
</dbReference>
<dbReference type="PANTHER" id="PTHR47816">
    <property type="entry name" value="RIBOSOMAL RNA SMALL SUBUNIT METHYLTRANSFERASE C"/>
    <property type="match status" value="1"/>
</dbReference>
<evidence type="ECO:0000259" key="6">
    <source>
        <dbReference type="Pfam" id="PF05175"/>
    </source>
</evidence>
<dbReference type="Pfam" id="PF05175">
    <property type="entry name" value="MTS"/>
    <property type="match status" value="1"/>
</dbReference>
<evidence type="ECO:0000313" key="7">
    <source>
        <dbReference type="EMBL" id="AQZ51414.1"/>
    </source>
</evidence>
<evidence type="ECO:0000256" key="2">
    <source>
        <dbReference type="ARBA" id="ARBA00022552"/>
    </source>
</evidence>
<dbReference type="InterPro" id="IPR002052">
    <property type="entry name" value="DNA_methylase_N6_adenine_CS"/>
</dbReference>
<gene>
    <name evidence="7" type="primary">rsmC</name>
    <name evidence="7" type="ORF">Mame_02076</name>
</gene>
<evidence type="ECO:0000256" key="1">
    <source>
        <dbReference type="ARBA" id="ARBA00022490"/>
    </source>
</evidence>
<keyword evidence="2" id="KW-0698">rRNA processing</keyword>
<feature type="domain" description="Methyltransferase small" evidence="6">
    <location>
        <begin position="165"/>
        <end position="331"/>
    </location>
</feature>
<dbReference type="AlphaFoldDB" id="A0A1U9Z155"/>
<evidence type="ECO:0000256" key="5">
    <source>
        <dbReference type="ARBA" id="ARBA00022691"/>
    </source>
</evidence>
<dbReference type="PROSITE" id="PS00092">
    <property type="entry name" value="N6_MTASE"/>
    <property type="match status" value="1"/>
</dbReference>
<dbReference type="Gene3D" id="3.40.50.150">
    <property type="entry name" value="Vaccinia Virus protein VP39"/>
    <property type="match status" value="2"/>
</dbReference>
<dbReference type="RefSeq" id="WP_018062718.1">
    <property type="nucleotide sequence ID" value="NZ_AQWH01000001.1"/>
</dbReference>
<keyword evidence="8" id="KW-1185">Reference proteome</keyword>
<organism evidence="7 8">
    <name type="scientific">Martelella mediterranea DSM 17316</name>
    <dbReference type="NCBI Taxonomy" id="1122214"/>
    <lineage>
        <taxon>Bacteria</taxon>
        <taxon>Pseudomonadati</taxon>
        <taxon>Pseudomonadota</taxon>
        <taxon>Alphaproteobacteria</taxon>
        <taxon>Hyphomicrobiales</taxon>
        <taxon>Aurantimonadaceae</taxon>
        <taxon>Martelella</taxon>
    </lineage>
</organism>
<dbReference type="GO" id="GO:0003676">
    <property type="term" value="F:nucleic acid binding"/>
    <property type="evidence" value="ECO:0007669"/>
    <property type="project" value="InterPro"/>
</dbReference>
<keyword evidence="3 7" id="KW-0489">Methyltransferase</keyword>
<dbReference type="GO" id="GO:0052914">
    <property type="term" value="F:16S rRNA (guanine(1207)-N(2))-methyltransferase activity"/>
    <property type="evidence" value="ECO:0007669"/>
    <property type="project" value="UniProtKB-EC"/>
</dbReference>
<keyword evidence="4 7" id="KW-0808">Transferase</keyword>
<evidence type="ECO:0000256" key="3">
    <source>
        <dbReference type="ARBA" id="ARBA00022603"/>
    </source>
</evidence>